<keyword evidence="2" id="KW-1185">Reference proteome</keyword>
<gene>
    <name evidence="1" type="ORF">vBRpoPV13_76</name>
</gene>
<reference evidence="1 2" key="1">
    <citation type="submission" date="2018-03" db="EMBL/GenBank/DDBJ databases">
        <title>Diverse roseophage infecting Ruegeria pomeroyi DSS-3.</title>
        <authorList>
            <person name="Zhan Y."/>
            <person name="Chen F."/>
            <person name="Wommack E."/>
            <person name="Nasko D."/>
        </authorList>
    </citation>
    <scope>NUCLEOTIDE SEQUENCE [LARGE SCALE GENOMIC DNA]</scope>
</reference>
<name>A0A2Z4QHJ8_9CAUD</name>
<protein>
    <recommendedName>
        <fullName evidence="3">DUF4406 domain-containing protein</fullName>
    </recommendedName>
</protein>
<dbReference type="EMBL" id="MH015256">
    <property type="protein sequence ID" value="AWY09433.1"/>
    <property type="molecule type" value="Genomic_DNA"/>
</dbReference>
<accession>A0A2Z4QHJ8</accession>
<evidence type="ECO:0000313" key="2">
    <source>
        <dbReference type="Proteomes" id="UP000250784"/>
    </source>
</evidence>
<evidence type="ECO:0000313" key="1">
    <source>
        <dbReference type="EMBL" id="AWY09433.1"/>
    </source>
</evidence>
<proteinExistence type="predicted"/>
<dbReference type="Pfam" id="PF14359">
    <property type="entry name" value="DUF4406"/>
    <property type="match status" value="1"/>
</dbReference>
<sequence length="116" mass="12944">MSEHDSEHKFYIAGPMSGYEDHNAPAFYAAEESLVAMGTPSSQIFNPIRHEGSLMVQQGLVKDTQEAYRMCMAIDCNWICKEATAMYMLTGWERSPGAKAEHALAVCLGLEIFYQS</sequence>
<organism evidence="1 2">
    <name type="scientific">Ruegeria phage vB_RpoP-V13</name>
    <dbReference type="NCBI Taxonomy" id="2218612"/>
    <lineage>
        <taxon>Viruses</taxon>
        <taxon>Duplodnaviria</taxon>
        <taxon>Heunggongvirae</taxon>
        <taxon>Uroviricota</taxon>
        <taxon>Caudoviricetes</taxon>
        <taxon>Schitoviridae</taxon>
        <taxon>Rhodovirinae</taxon>
        <taxon>Pomeroyivirus</taxon>
        <taxon>Pomeroyivirus V13</taxon>
    </lineage>
</organism>
<dbReference type="Proteomes" id="UP000250784">
    <property type="component" value="Segment"/>
</dbReference>
<dbReference type="InterPro" id="IPR025518">
    <property type="entry name" value="DUF4406"/>
</dbReference>
<dbReference type="Gene3D" id="3.40.50.10400">
    <property type="entry name" value="Hypothetical protein PA1492"/>
    <property type="match status" value="1"/>
</dbReference>
<evidence type="ECO:0008006" key="3">
    <source>
        <dbReference type="Google" id="ProtNLM"/>
    </source>
</evidence>
<dbReference type="SUPFAM" id="SSF52309">
    <property type="entry name" value="N-(deoxy)ribosyltransferase-like"/>
    <property type="match status" value="1"/>
</dbReference>